<reference evidence="1" key="1">
    <citation type="submission" date="2019-10" db="EMBL/GenBank/DDBJ databases">
        <title>Conservation and host-specific expression of non-tandemly repeated heterogenous ribosome RNA gene in arbuscular mycorrhizal fungi.</title>
        <authorList>
            <person name="Maeda T."/>
            <person name="Kobayashi Y."/>
            <person name="Nakagawa T."/>
            <person name="Ezawa T."/>
            <person name="Yamaguchi K."/>
            <person name="Bino T."/>
            <person name="Nishimoto Y."/>
            <person name="Shigenobu S."/>
            <person name="Kawaguchi M."/>
        </authorList>
    </citation>
    <scope>NUCLEOTIDE SEQUENCE</scope>
    <source>
        <strain evidence="1">HR1</strain>
    </source>
</reference>
<evidence type="ECO:0000313" key="2">
    <source>
        <dbReference type="Proteomes" id="UP000615446"/>
    </source>
</evidence>
<gene>
    <name evidence="1" type="ORF">RCL2_001824700</name>
</gene>
<accession>A0A8H3QTB3</accession>
<comment type="caution">
    <text evidence="1">The sequence shown here is derived from an EMBL/GenBank/DDBJ whole genome shotgun (WGS) entry which is preliminary data.</text>
</comment>
<proteinExistence type="predicted"/>
<dbReference type="EMBL" id="BLAL01000203">
    <property type="protein sequence ID" value="GES91428.1"/>
    <property type="molecule type" value="Genomic_DNA"/>
</dbReference>
<name>A0A8H3QTB3_9GLOM</name>
<dbReference type="AlphaFoldDB" id="A0A8H3QTB3"/>
<protein>
    <recommendedName>
        <fullName evidence="3">Reverse transcriptase domain-containing protein</fullName>
    </recommendedName>
</protein>
<evidence type="ECO:0000313" key="1">
    <source>
        <dbReference type="EMBL" id="GES91428.1"/>
    </source>
</evidence>
<organism evidence="1 2">
    <name type="scientific">Rhizophagus clarus</name>
    <dbReference type="NCBI Taxonomy" id="94130"/>
    <lineage>
        <taxon>Eukaryota</taxon>
        <taxon>Fungi</taxon>
        <taxon>Fungi incertae sedis</taxon>
        <taxon>Mucoromycota</taxon>
        <taxon>Glomeromycotina</taxon>
        <taxon>Glomeromycetes</taxon>
        <taxon>Glomerales</taxon>
        <taxon>Glomeraceae</taxon>
        <taxon>Rhizophagus</taxon>
    </lineage>
</organism>
<sequence>MQFAALPSNSTFASIRIINEILQDTKENDNELWLLSQDLRKAYDRVNIFMLIKALQRIKISEKHIFRINTLLDSYIQAKITNFLIQINSSDLLDRLSLLCLAQIQYNNWLLYHPLHFILHYIISTYSSNFLIQSVALCNNNNITFHFNTNFSSYVQEGNIPMLDQVLNGCAQIYMWQQINSLFSSNQYHHLQHWYSDTLSSIHYNQFLMGIIKTVFAINVKSVKLDIHRITPHSENVRYSQSRYQTFTLTKNSANDKNYIGIPSHFNFETDSFTFCHYSLMQSLPYTNEVIIRPCQSCLYNESSQTDHCLISSSISSSIYLQKTQNTKYSLDIHSCPLILKTKYLF</sequence>
<dbReference type="OrthoDB" id="3230070at2759"/>
<dbReference type="Proteomes" id="UP000615446">
    <property type="component" value="Unassembled WGS sequence"/>
</dbReference>
<evidence type="ECO:0008006" key="3">
    <source>
        <dbReference type="Google" id="ProtNLM"/>
    </source>
</evidence>